<dbReference type="CDD" id="cd01081">
    <property type="entry name" value="Aldose_epim"/>
    <property type="match status" value="1"/>
</dbReference>
<dbReference type="EMBL" id="UOGL01000284">
    <property type="protein sequence ID" value="VAX39009.1"/>
    <property type="molecule type" value="Genomic_DNA"/>
</dbReference>
<proteinExistence type="predicted"/>
<dbReference type="Pfam" id="PF01263">
    <property type="entry name" value="Aldose_epim"/>
    <property type="match status" value="1"/>
</dbReference>
<gene>
    <name evidence="1" type="ORF">MNBD_PLANCTO02-713</name>
</gene>
<accession>A0A3B1D9R9</accession>
<dbReference type="InterPro" id="IPR008183">
    <property type="entry name" value="Aldose_1/G6P_1-epimerase"/>
</dbReference>
<dbReference type="GO" id="GO:0030246">
    <property type="term" value="F:carbohydrate binding"/>
    <property type="evidence" value="ECO:0007669"/>
    <property type="project" value="InterPro"/>
</dbReference>
<dbReference type="InterPro" id="IPR011013">
    <property type="entry name" value="Gal_mutarotase_sf_dom"/>
</dbReference>
<dbReference type="AlphaFoldDB" id="A0A3B1D9R9"/>
<dbReference type="Gene3D" id="2.70.98.10">
    <property type="match status" value="1"/>
</dbReference>
<organism evidence="1">
    <name type="scientific">hydrothermal vent metagenome</name>
    <dbReference type="NCBI Taxonomy" id="652676"/>
    <lineage>
        <taxon>unclassified sequences</taxon>
        <taxon>metagenomes</taxon>
        <taxon>ecological metagenomes</taxon>
    </lineage>
</organism>
<dbReference type="SUPFAM" id="SSF74650">
    <property type="entry name" value="Galactose mutarotase-like"/>
    <property type="match status" value="1"/>
</dbReference>
<reference evidence="1" key="1">
    <citation type="submission" date="2018-06" db="EMBL/GenBank/DDBJ databases">
        <authorList>
            <person name="Zhirakovskaya E."/>
        </authorList>
    </citation>
    <scope>NUCLEOTIDE SEQUENCE</scope>
</reference>
<name>A0A3B1D9R9_9ZZZZ</name>
<sequence length="322" mass="36026">MTNIITITDASSHSLARIAVDVGFNCFEFQTVVNGQTVDVIASAEDFPENKEKPSWSGIPLLFPFPNRIRDGKYKWEGKEYIIPNNLAAHDGNGHAIHGFCFDRAWRVIEKGGNFVTGEFQLSVDAPDRLELWPTDFILTVKYELNSNRLQSKITVENPTDKPLPWGFGTHSYFKLPLGEKSSIGSCLAQAPVTKRWELIDCLPTGETISLSEENELIDGVYVDTVQLDDLFTGVKTTNKIVECLVMDEQAGLQISQRCDNSYREIVAFTPPWCDAVCLEPYTCPTDAINMQTAENNHGWQTLAPHSIHESWIDIQAGEIVV</sequence>
<protein>
    <submittedName>
        <fullName evidence="1">YoxA</fullName>
    </submittedName>
</protein>
<evidence type="ECO:0000313" key="1">
    <source>
        <dbReference type="EMBL" id="VAX39009.1"/>
    </source>
</evidence>
<dbReference type="GO" id="GO:0016853">
    <property type="term" value="F:isomerase activity"/>
    <property type="evidence" value="ECO:0007669"/>
    <property type="project" value="InterPro"/>
</dbReference>
<dbReference type="GO" id="GO:0005975">
    <property type="term" value="P:carbohydrate metabolic process"/>
    <property type="evidence" value="ECO:0007669"/>
    <property type="project" value="InterPro"/>
</dbReference>
<dbReference type="InterPro" id="IPR014718">
    <property type="entry name" value="GH-type_carb-bd"/>
</dbReference>